<dbReference type="Pfam" id="PF12770">
    <property type="entry name" value="CHAT"/>
    <property type="match status" value="1"/>
</dbReference>
<dbReference type="AlphaFoldDB" id="A0AAN7H1S0"/>
<accession>A0AAN7H1S0</accession>
<name>A0AAN7H1S0_9PEZI</name>
<gene>
    <name evidence="2" type="ORF">QBC38DRAFT_481554</name>
</gene>
<sequence>MENLITNAITTARDQSLLGNFDQALATLDAASDLEGISDGDTIRLYRAASRVLMRRGFPIVAKDCLDKAAVIPTLQVSRNEQLLLALQRIYVSVVGCGEDTDAEDDNDPVLVQTGDHLESLDGNDLCHETNVEMWYFLTTITLARQLLQGKKGRDEEIRVTAAGKLDTLMQQLEEENRYHDMHSITTTYIMCVGVDRAIKHLEAILISSKDIPSVLRGLWSVELAKQLMKKGRMEDAASRLDEAERTFQSCNHAWGHLEIQLLRLQHGLTISSNILLDLIDIMRQHLDAQFIYGVLQTAMEVLNFAFLKSDFSTYFKVQEVLHNVCKDVGLVKEQIIREVQLLAMLNMSAGDSGKVLELGQRLFRVCLEQRYWLPAYTAGRIVSISHLQLGNLAESEELAVEIYNLACRQRLAVESEGAYHLAFIRSVRARQDGASGLIKLQEIVDWLLTTIPEDTELEDQQEELDAAADKLCLIPSIQFELSRKLARDSQKLAAEANGCVARARVLASKLPEDQMIQINANCDDLVIPNLLTEGKKTPTDHTKEMEAVQICDKLIAVYETRGPKFSEGMKHMMRGHCYLQIFQKESEFSKQISFLSSAEEDYLKAIAIFEAARSLQQVMIACHFLSRLYLMARALYFGLVSDEATITSLECLESACDRLRRELSALGSLKALRQKQKFVSAKEVCDLYQWAIGTSIATQNHEAIWWWSQKRKARSLSDLLGIGVMVPASIRQRITEDETAKELYQRLEGLKTALSVAPEMEKVYIRQNLEEVEEEMRRQETFKDFVVLRDGVVRGIEDLKVFASYETAEPPTGDTRDVVFVDWVVHKDLIYVVTANCSNPKKSCTSTLLPFGISHVEKWIKDHWDTAEKRRDCLKRDSLSDPSKPMRQLDRLVAPVVAATKPGDLLIVSTTSFLSSLPLHALRVGDGEYPYQGNGIPLIERNPVVYAPSFPITQICLTRSKEVANDDARGSVFFGVLDVEREAKAIYNQMDRLAKSDGWQNGRSFCGDQATKRAFGSEAQKARLIHYHGHCRFAVEDPLKQCLVLAPEAEQTEEDQTVNENAEIPEPSSGLEVLLSAEYLDDSDMLRTCLTVPEVFNLQLAAALVVLVGCDSASQTVSTGDESLGLITSLLCAGAASVVGASWPIPSAAGRAFSDAFYENMDMQLSEVGTGGLINLAVALQEAMLIIMDDPNTSAPYYWAGFCLYGSWIFRK</sequence>
<protein>
    <submittedName>
        <fullName evidence="2">CHAT domain-containing protein</fullName>
    </submittedName>
</protein>
<dbReference type="EMBL" id="MU865355">
    <property type="protein sequence ID" value="KAK4225994.1"/>
    <property type="molecule type" value="Genomic_DNA"/>
</dbReference>
<dbReference type="InterPro" id="IPR024983">
    <property type="entry name" value="CHAT_dom"/>
</dbReference>
<proteinExistence type="predicted"/>
<dbReference type="Proteomes" id="UP001301958">
    <property type="component" value="Unassembled WGS sequence"/>
</dbReference>
<reference evidence="2" key="2">
    <citation type="submission" date="2023-05" db="EMBL/GenBank/DDBJ databases">
        <authorList>
            <consortium name="Lawrence Berkeley National Laboratory"/>
            <person name="Steindorff A."/>
            <person name="Hensen N."/>
            <person name="Bonometti L."/>
            <person name="Westerberg I."/>
            <person name="Brannstrom I.O."/>
            <person name="Guillou S."/>
            <person name="Cros-Aarteil S."/>
            <person name="Calhoun S."/>
            <person name="Haridas S."/>
            <person name="Kuo A."/>
            <person name="Mondo S."/>
            <person name="Pangilinan J."/>
            <person name="Riley R."/>
            <person name="Labutti K."/>
            <person name="Andreopoulos B."/>
            <person name="Lipzen A."/>
            <person name="Chen C."/>
            <person name="Yanf M."/>
            <person name="Daum C."/>
            <person name="Ng V."/>
            <person name="Clum A."/>
            <person name="Ohm R."/>
            <person name="Martin F."/>
            <person name="Silar P."/>
            <person name="Natvig D."/>
            <person name="Lalanne C."/>
            <person name="Gautier V."/>
            <person name="Ament-Velasquez S.L."/>
            <person name="Kruys A."/>
            <person name="Hutchinson M.I."/>
            <person name="Powell A.J."/>
            <person name="Barry K."/>
            <person name="Miller A.N."/>
            <person name="Grigoriev I.V."/>
            <person name="Debuchy R."/>
            <person name="Gladieux P."/>
            <person name="Thoren M.H."/>
            <person name="Johannesson H."/>
        </authorList>
    </citation>
    <scope>NUCLEOTIDE SEQUENCE</scope>
    <source>
        <strain evidence="2">CBS 990.96</strain>
    </source>
</reference>
<feature type="domain" description="CHAT" evidence="1">
    <location>
        <begin position="886"/>
        <end position="1208"/>
    </location>
</feature>
<reference evidence="2" key="1">
    <citation type="journal article" date="2023" name="Mol. Phylogenet. Evol.">
        <title>Genome-scale phylogeny and comparative genomics of the fungal order Sordariales.</title>
        <authorList>
            <person name="Hensen N."/>
            <person name="Bonometti L."/>
            <person name="Westerberg I."/>
            <person name="Brannstrom I.O."/>
            <person name="Guillou S."/>
            <person name="Cros-Aarteil S."/>
            <person name="Calhoun S."/>
            <person name="Haridas S."/>
            <person name="Kuo A."/>
            <person name="Mondo S."/>
            <person name="Pangilinan J."/>
            <person name="Riley R."/>
            <person name="LaButti K."/>
            <person name="Andreopoulos B."/>
            <person name="Lipzen A."/>
            <person name="Chen C."/>
            <person name="Yan M."/>
            <person name="Daum C."/>
            <person name="Ng V."/>
            <person name="Clum A."/>
            <person name="Steindorff A."/>
            <person name="Ohm R.A."/>
            <person name="Martin F."/>
            <person name="Silar P."/>
            <person name="Natvig D.O."/>
            <person name="Lalanne C."/>
            <person name="Gautier V."/>
            <person name="Ament-Velasquez S.L."/>
            <person name="Kruys A."/>
            <person name="Hutchinson M.I."/>
            <person name="Powell A.J."/>
            <person name="Barry K."/>
            <person name="Miller A.N."/>
            <person name="Grigoriev I.V."/>
            <person name="Debuchy R."/>
            <person name="Gladieux P."/>
            <person name="Hiltunen Thoren M."/>
            <person name="Johannesson H."/>
        </authorList>
    </citation>
    <scope>NUCLEOTIDE SEQUENCE</scope>
    <source>
        <strain evidence="2">CBS 990.96</strain>
    </source>
</reference>
<evidence type="ECO:0000313" key="2">
    <source>
        <dbReference type="EMBL" id="KAK4225994.1"/>
    </source>
</evidence>
<evidence type="ECO:0000259" key="1">
    <source>
        <dbReference type="Pfam" id="PF12770"/>
    </source>
</evidence>
<organism evidence="2 3">
    <name type="scientific">Podospora fimiseda</name>
    <dbReference type="NCBI Taxonomy" id="252190"/>
    <lineage>
        <taxon>Eukaryota</taxon>
        <taxon>Fungi</taxon>
        <taxon>Dikarya</taxon>
        <taxon>Ascomycota</taxon>
        <taxon>Pezizomycotina</taxon>
        <taxon>Sordariomycetes</taxon>
        <taxon>Sordariomycetidae</taxon>
        <taxon>Sordariales</taxon>
        <taxon>Podosporaceae</taxon>
        <taxon>Podospora</taxon>
    </lineage>
</organism>
<comment type="caution">
    <text evidence="2">The sequence shown here is derived from an EMBL/GenBank/DDBJ whole genome shotgun (WGS) entry which is preliminary data.</text>
</comment>
<evidence type="ECO:0000313" key="3">
    <source>
        <dbReference type="Proteomes" id="UP001301958"/>
    </source>
</evidence>
<keyword evidence="3" id="KW-1185">Reference proteome</keyword>